<proteinExistence type="predicted"/>
<dbReference type="AlphaFoldDB" id="A0A1Y1QF17"/>
<organism evidence="2 3">
    <name type="scientific">Thiothrix lacustris</name>
    <dbReference type="NCBI Taxonomy" id="525917"/>
    <lineage>
        <taxon>Bacteria</taxon>
        <taxon>Pseudomonadati</taxon>
        <taxon>Pseudomonadota</taxon>
        <taxon>Gammaproteobacteria</taxon>
        <taxon>Thiotrichales</taxon>
        <taxon>Thiotrichaceae</taxon>
        <taxon>Thiothrix</taxon>
    </lineage>
</organism>
<dbReference type="EMBL" id="MTEJ01000366">
    <property type="protein sequence ID" value="OQX03989.1"/>
    <property type="molecule type" value="Genomic_DNA"/>
</dbReference>
<sequence>MNTVLLDKLTADIAKLDQLTDLTLPAYGSWPASIHQFDEDSLNVLKTALAARRPLLLRGDPGTGKSQLAHAAAVALGRLFVYDVVNAHTESQDLLWKFDAVGRLAEAQTLHASTTAAERKQALDTKRYISPGALWWALCWQTANEVYQNSQYQLACPEKPADWQQSDGSVILIDEIDKANAELPNGLLEILGNNAIEIPWLKTTIGGKDAMPPLVIITTNEERELPPAFVRRCLVLNMDLPKDEGELESLLVERGRLHFGEQCSETIRIKAARQLIIDRNAAKEKGVVPPGQAEYLDMLRALAVLGKTDSEQKAMLDKIHKFVLRKYPVMHER</sequence>
<reference evidence="2 3" key="1">
    <citation type="submission" date="2017-01" db="EMBL/GenBank/DDBJ databases">
        <title>Novel large sulfur bacteria in the metagenomes of groundwater-fed chemosynthetic microbial mats in the Lake Huron basin.</title>
        <authorList>
            <person name="Sharrar A.M."/>
            <person name="Flood B.E."/>
            <person name="Bailey J.V."/>
            <person name="Jones D.S."/>
            <person name="Biddanda B."/>
            <person name="Ruberg S.A."/>
            <person name="Marcus D.N."/>
            <person name="Dick G.J."/>
        </authorList>
    </citation>
    <scope>NUCLEOTIDE SEQUENCE [LARGE SCALE GENOMIC DNA]</scope>
    <source>
        <strain evidence="2">A8</strain>
    </source>
</reference>
<evidence type="ECO:0000313" key="2">
    <source>
        <dbReference type="EMBL" id="OQX03989.1"/>
    </source>
</evidence>
<dbReference type="InterPro" id="IPR003593">
    <property type="entry name" value="AAA+_ATPase"/>
</dbReference>
<dbReference type="SMART" id="SM00382">
    <property type="entry name" value="AAA"/>
    <property type="match status" value="1"/>
</dbReference>
<dbReference type="PANTHER" id="PTHR42759">
    <property type="entry name" value="MOXR FAMILY PROTEIN"/>
    <property type="match status" value="1"/>
</dbReference>
<feature type="domain" description="AAA+ ATPase" evidence="1">
    <location>
        <begin position="51"/>
        <end position="242"/>
    </location>
</feature>
<name>A0A1Y1QF17_9GAMM</name>
<dbReference type="Gene3D" id="3.40.50.300">
    <property type="entry name" value="P-loop containing nucleotide triphosphate hydrolases"/>
    <property type="match status" value="1"/>
</dbReference>
<dbReference type="SUPFAM" id="SSF52540">
    <property type="entry name" value="P-loop containing nucleoside triphosphate hydrolases"/>
    <property type="match status" value="1"/>
</dbReference>
<dbReference type="GO" id="GO:0016887">
    <property type="term" value="F:ATP hydrolysis activity"/>
    <property type="evidence" value="ECO:0007669"/>
    <property type="project" value="InterPro"/>
</dbReference>
<dbReference type="InterPro" id="IPR027417">
    <property type="entry name" value="P-loop_NTPase"/>
</dbReference>
<dbReference type="PANTHER" id="PTHR42759:SF1">
    <property type="entry name" value="MAGNESIUM-CHELATASE SUBUNIT CHLD"/>
    <property type="match status" value="1"/>
</dbReference>
<dbReference type="Pfam" id="PF07728">
    <property type="entry name" value="AAA_5"/>
    <property type="match status" value="1"/>
</dbReference>
<comment type="caution">
    <text evidence="2">The sequence shown here is derived from an EMBL/GenBank/DDBJ whole genome shotgun (WGS) entry which is preliminary data.</text>
</comment>
<protein>
    <recommendedName>
        <fullName evidence="1">AAA+ ATPase domain-containing protein</fullName>
    </recommendedName>
</protein>
<dbReference type="GO" id="GO:0005524">
    <property type="term" value="F:ATP binding"/>
    <property type="evidence" value="ECO:0007669"/>
    <property type="project" value="InterPro"/>
</dbReference>
<evidence type="ECO:0000313" key="3">
    <source>
        <dbReference type="Proteomes" id="UP000192491"/>
    </source>
</evidence>
<evidence type="ECO:0000259" key="1">
    <source>
        <dbReference type="SMART" id="SM00382"/>
    </source>
</evidence>
<gene>
    <name evidence="2" type="ORF">BWK73_37690</name>
</gene>
<dbReference type="Proteomes" id="UP000192491">
    <property type="component" value="Unassembled WGS sequence"/>
</dbReference>
<dbReference type="InterPro" id="IPR050764">
    <property type="entry name" value="CbbQ/NirQ/NorQ/GpvN"/>
</dbReference>
<accession>A0A1Y1QF17</accession>
<dbReference type="InterPro" id="IPR011704">
    <property type="entry name" value="ATPase_dyneun-rel_AAA"/>
</dbReference>